<dbReference type="Gene3D" id="3.40.250.10">
    <property type="entry name" value="Rhodanese-like domain"/>
    <property type="match status" value="1"/>
</dbReference>
<dbReference type="PROSITE" id="PS51354">
    <property type="entry name" value="GLUTAREDOXIN_2"/>
    <property type="match status" value="1"/>
</dbReference>
<dbReference type="PROSITE" id="PS51352">
    <property type="entry name" value="THIOREDOXIN_2"/>
    <property type="match status" value="1"/>
</dbReference>
<keyword evidence="1" id="KW-0732">Signal</keyword>
<proteinExistence type="predicted"/>
<dbReference type="Pfam" id="PF00085">
    <property type="entry name" value="Thioredoxin"/>
    <property type="match status" value="1"/>
</dbReference>
<feature type="chain" id="PRO_5002151671" description="Thioredoxin" evidence="1">
    <location>
        <begin position="24"/>
        <end position="243"/>
    </location>
</feature>
<evidence type="ECO:0000313" key="5">
    <source>
        <dbReference type="Proteomes" id="UP000031408"/>
    </source>
</evidence>
<dbReference type="Gene3D" id="3.40.30.10">
    <property type="entry name" value="Glutaredoxin"/>
    <property type="match status" value="1"/>
</dbReference>
<evidence type="ECO:0008006" key="6">
    <source>
        <dbReference type="Google" id="ProtNLM"/>
    </source>
</evidence>
<evidence type="ECO:0000256" key="1">
    <source>
        <dbReference type="SAM" id="SignalP"/>
    </source>
</evidence>
<dbReference type="CDD" id="cd00158">
    <property type="entry name" value="RHOD"/>
    <property type="match status" value="1"/>
</dbReference>
<dbReference type="PROSITE" id="PS50206">
    <property type="entry name" value="RHODANESE_3"/>
    <property type="match status" value="1"/>
</dbReference>
<evidence type="ECO:0000259" key="2">
    <source>
        <dbReference type="PROSITE" id="PS50206"/>
    </source>
</evidence>
<dbReference type="GO" id="GO:0005737">
    <property type="term" value="C:cytoplasm"/>
    <property type="evidence" value="ECO:0007669"/>
    <property type="project" value="TreeGrafter"/>
</dbReference>
<dbReference type="PANTHER" id="PTHR45663">
    <property type="entry name" value="GEO12009P1"/>
    <property type="match status" value="1"/>
</dbReference>
<gene>
    <name evidence="4" type="ORF">OI18_15125</name>
</gene>
<dbReference type="InterPro" id="IPR001763">
    <property type="entry name" value="Rhodanese-like_dom"/>
</dbReference>
<keyword evidence="5" id="KW-1185">Reference proteome</keyword>
<evidence type="ECO:0000259" key="3">
    <source>
        <dbReference type="PROSITE" id="PS51352"/>
    </source>
</evidence>
<dbReference type="SUPFAM" id="SSF52833">
    <property type="entry name" value="Thioredoxin-like"/>
    <property type="match status" value="1"/>
</dbReference>
<dbReference type="InterPro" id="IPR013766">
    <property type="entry name" value="Thioredoxin_domain"/>
</dbReference>
<dbReference type="STRING" id="1349421.OI18_15125"/>
<dbReference type="Pfam" id="PF00581">
    <property type="entry name" value="Rhodanese"/>
    <property type="match status" value="1"/>
</dbReference>
<feature type="domain" description="Rhodanese" evidence="2">
    <location>
        <begin position="42"/>
        <end position="132"/>
    </location>
</feature>
<accession>A0A0C1II92</accession>
<dbReference type="RefSeq" id="WP_082037993.1">
    <property type="nucleotide sequence ID" value="NZ_JSVC01000016.1"/>
</dbReference>
<dbReference type="OrthoDB" id="9808735at2"/>
<dbReference type="AlphaFoldDB" id="A0A0C1II92"/>
<name>A0A0C1II92_9BACT</name>
<feature type="domain" description="Thioredoxin" evidence="3">
    <location>
        <begin position="102"/>
        <end position="239"/>
    </location>
</feature>
<protein>
    <recommendedName>
        <fullName evidence="6">Thioredoxin</fullName>
    </recommendedName>
</protein>
<dbReference type="CDD" id="cd02947">
    <property type="entry name" value="TRX_family"/>
    <property type="match status" value="1"/>
</dbReference>
<comment type="caution">
    <text evidence="4">The sequence shown here is derived from an EMBL/GenBank/DDBJ whole genome shotgun (WGS) entry which is preliminary data.</text>
</comment>
<dbReference type="InterPro" id="IPR036873">
    <property type="entry name" value="Rhodanese-like_dom_sf"/>
</dbReference>
<dbReference type="GO" id="GO:0015035">
    <property type="term" value="F:protein-disulfide reductase activity"/>
    <property type="evidence" value="ECO:0007669"/>
    <property type="project" value="TreeGrafter"/>
</dbReference>
<reference evidence="4 5" key="1">
    <citation type="submission" date="2014-11" db="EMBL/GenBank/DDBJ databases">
        <title>Genome sequence of Flavihumibacter solisilvae 3-3.</title>
        <authorList>
            <person name="Zhou G."/>
            <person name="Li M."/>
            <person name="Wang G."/>
        </authorList>
    </citation>
    <scope>NUCLEOTIDE SEQUENCE [LARGE SCALE GENOMIC DNA]</scope>
    <source>
        <strain evidence="4 5">3-3</strain>
    </source>
</reference>
<dbReference type="InterPro" id="IPR036249">
    <property type="entry name" value="Thioredoxin-like_sf"/>
</dbReference>
<dbReference type="Proteomes" id="UP000031408">
    <property type="component" value="Unassembled WGS sequence"/>
</dbReference>
<dbReference type="PANTHER" id="PTHR45663:SF11">
    <property type="entry name" value="GEO12009P1"/>
    <property type="match status" value="1"/>
</dbReference>
<dbReference type="SUPFAM" id="SSF52821">
    <property type="entry name" value="Rhodanese/Cell cycle control phosphatase"/>
    <property type="match status" value="1"/>
</dbReference>
<feature type="signal peptide" evidence="1">
    <location>
        <begin position="1"/>
        <end position="23"/>
    </location>
</feature>
<dbReference type="SMART" id="SM00450">
    <property type="entry name" value="RHOD"/>
    <property type="match status" value="1"/>
</dbReference>
<sequence>MLSRLITHCLFSFYVLCGLPVAAQEIQNADKLEPAVFASKLEPSGSQLLDVRTAKEFRSGYIQHALQADWLNAKEFGERTAYLDKSKPVMVYCASGGRSSEAAAALRTAGFQVVELAGGLNRWKKEGHPVKGAADIKQLTDAEFQAMIKSNEVVLVDFGAEWCPPCRKMEPVLDKFLQQSASTVRLVKIDGGIHVNLMKSMNVSSLPHFFMYRNGKKVWEKQGLVSLEEFQAVLADIVGPTRK</sequence>
<organism evidence="4 5">
    <name type="scientific">Flavihumibacter solisilvae</name>
    <dbReference type="NCBI Taxonomy" id="1349421"/>
    <lineage>
        <taxon>Bacteria</taxon>
        <taxon>Pseudomonadati</taxon>
        <taxon>Bacteroidota</taxon>
        <taxon>Chitinophagia</taxon>
        <taxon>Chitinophagales</taxon>
        <taxon>Chitinophagaceae</taxon>
        <taxon>Flavihumibacter</taxon>
    </lineage>
</organism>
<dbReference type="EMBL" id="JSVC01000016">
    <property type="protein sequence ID" value="KIC93915.1"/>
    <property type="molecule type" value="Genomic_DNA"/>
</dbReference>
<evidence type="ECO:0000313" key="4">
    <source>
        <dbReference type="EMBL" id="KIC93915.1"/>
    </source>
</evidence>